<proteinExistence type="predicted"/>
<dbReference type="OrthoDB" id="9798250at2"/>
<evidence type="ECO:0000313" key="1">
    <source>
        <dbReference type="EMBL" id="QHD48722.1"/>
    </source>
</evidence>
<accession>A0A857GHL2</accession>
<dbReference type="InterPro" id="IPR018641">
    <property type="entry name" value="Trfase_1_rSAM/seldom-assoc"/>
</dbReference>
<dbReference type="Gene3D" id="3.90.550.10">
    <property type="entry name" value="Spore Coat Polysaccharide Biosynthesis Protein SpsA, Chain A"/>
    <property type="match status" value="1"/>
</dbReference>
<dbReference type="EMBL" id="CP024621">
    <property type="protein sequence ID" value="QHD48722.1"/>
    <property type="molecule type" value="Genomic_DNA"/>
</dbReference>
<gene>
    <name evidence="1" type="ORF">CTT34_02990</name>
</gene>
<dbReference type="AlphaFoldDB" id="A0A857GHL2"/>
<protein>
    <recommendedName>
        <fullName evidence="3">Glycosyltransferase</fullName>
    </recommendedName>
</protein>
<name>A0A857GHL2_9GAMM</name>
<dbReference type="Pfam" id="PF09837">
    <property type="entry name" value="DUF2064"/>
    <property type="match status" value="1"/>
</dbReference>
<evidence type="ECO:0000313" key="2">
    <source>
        <dbReference type="Proteomes" id="UP000463949"/>
    </source>
</evidence>
<dbReference type="PANTHER" id="PTHR36529:SF1">
    <property type="entry name" value="GLYCOSYLTRANSFERASE"/>
    <property type="match status" value="1"/>
</dbReference>
<reference evidence="1 2" key="1">
    <citation type="submission" date="2017-10" db="EMBL/GenBank/DDBJ databases">
        <title>Coral associated bacteria.</title>
        <authorList>
            <person name="Wang X."/>
        </authorList>
    </citation>
    <scope>NUCLEOTIDE SEQUENCE [LARGE SCALE GENOMIC DNA]</scope>
    <source>
        <strain evidence="1 2">SCSIO 43005</strain>
    </source>
</reference>
<dbReference type="NCBIfam" id="TIGR04282">
    <property type="entry name" value="glyco_like_cofC"/>
    <property type="match status" value="1"/>
</dbReference>
<dbReference type="InterPro" id="IPR029044">
    <property type="entry name" value="Nucleotide-diphossugar_trans"/>
</dbReference>
<dbReference type="KEGG" id="hmd:CTT34_02990"/>
<dbReference type="PANTHER" id="PTHR36529">
    <property type="entry name" value="SLL1095 PROTEIN"/>
    <property type="match status" value="1"/>
</dbReference>
<dbReference type="SUPFAM" id="SSF53448">
    <property type="entry name" value="Nucleotide-diphospho-sugar transferases"/>
    <property type="match status" value="1"/>
</dbReference>
<organism evidence="1 2">
    <name type="scientific">Vreelandella aquamarina</name>
    <dbReference type="NCBI Taxonomy" id="77097"/>
    <lineage>
        <taxon>Bacteria</taxon>
        <taxon>Pseudomonadati</taxon>
        <taxon>Pseudomonadota</taxon>
        <taxon>Gammaproteobacteria</taxon>
        <taxon>Oceanospirillales</taxon>
        <taxon>Halomonadaceae</taxon>
        <taxon>Vreelandella</taxon>
    </lineage>
</organism>
<dbReference type="Proteomes" id="UP000463949">
    <property type="component" value="Chromosome"/>
</dbReference>
<evidence type="ECO:0008006" key="3">
    <source>
        <dbReference type="Google" id="ProtNLM"/>
    </source>
</evidence>
<sequence length="207" mass="22363">MHVKLAAPHLHLLAKAPLPGQAKTRLIPCLGAEGAAKAHAAMVRHCVATGCEALGAENVTLWTSLDHHHPLFLELQAQHGMALAAQEQGDVGRRVRHALNSTDGPAMVMGTDCPSITSAMLKRCRAALSTFAVVILPAEDGGYGLIGSHQDHPSLFEDIPWGTEQVLSVTQARLAALGLEAAYPDTMWDIDRPEDWQRWQQLRHASV</sequence>
<dbReference type="RefSeq" id="WP_159341073.1">
    <property type="nucleotide sequence ID" value="NZ_CP024621.1"/>
</dbReference>